<dbReference type="PANTHER" id="PTHR45348:SF2">
    <property type="entry name" value="ZINC-TYPE ALCOHOL DEHYDROGENASE-LIKE PROTEIN C2E1P3.01"/>
    <property type="match status" value="1"/>
</dbReference>
<dbReference type="Gene3D" id="3.40.50.720">
    <property type="entry name" value="NAD(P)-binding Rossmann-like Domain"/>
    <property type="match status" value="1"/>
</dbReference>
<dbReference type="CDD" id="cd08249">
    <property type="entry name" value="enoyl_reductase_like"/>
    <property type="match status" value="1"/>
</dbReference>
<name>A0A9W8PRF7_9HYPO</name>
<dbReference type="InterPro" id="IPR020843">
    <property type="entry name" value="ER"/>
</dbReference>
<dbReference type="EMBL" id="JAPDHF010000007">
    <property type="protein sequence ID" value="KAJ4015549.1"/>
    <property type="molecule type" value="Genomic_DNA"/>
</dbReference>
<dbReference type="AlphaFoldDB" id="A0A9W8PRF7"/>
<dbReference type="InterPro" id="IPR036291">
    <property type="entry name" value="NAD(P)-bd_dom_sf"/>
</dbReference>
<comment type="similarity">
    <text evidence="1">Belongs to the zinc-containing alcohol dehydrogenase family.</text>
</comment>
<dbReference type="InterPro" id="IPR013149">
    <property type="entry name" value="ADH-like_C"/>
</dbReference>
<dbReference type="Pfam" id="PF00107">
    <property type="entry name" value="ADH_zinc_N"/>
    <property type="match status" value="1"/>
</dbReference>
<dbReference type="GO" id="GO:0016651">
    <property type="term" value="F:oxidoreductase activity, acting on NAD(P)H"/>
    <property type="evidence" value="ECO:0007669"/>
    <property type="project" value="InterPro"/>
</dbReference>
<keyword evidence="2" id="KW-0560">Oxidoreductase</keyword>
<dbReference type="SUPFAM" id="SSF50129">
    <property type="entry name" value="GroES-like"/>
    <property type="match status" value="1"/>
</dbReference>
<comment type="caution">
    <text evidence="4">The sequence shown here is derived from an EMBL/GenBank/DDBJ whole genome shotgun (WGS) entry which is preliminary data.</text>
</comment>
<feature type="domain" description="Enoyl reductase (ER)" evidence="3">
    <location>
        <begin position="13"/>
        <end position="353"/>
    </location>
</feature>
<dbReference type="Pfam" id="PF08240">
    <property type="entry name" value="ADH_N"/>
    <property type="match status" value="1"/>
</dbReference>
<dbReference type="PANTHER" id="PTHR45348">
    <property type="entry name" value="HYPOTHETICAL OXIDOREDUCTASE (EUROFUNG)"/>
    <property type="match status" value="1"/>
</dbReference>
<gene>
    <name evidence="4" type="ORF">NW766_005895</name>
</gene>
<dbReference type="InterPro" id="IPR013154">
    <property type="entry name" value="ADH-like_N"/>
</dbReference>
<dbReference type="Gene3D" id="3.90.180.10">
    <property type="entry name" value="Medium-chain alcohol dehydrogenases, catalytic domain"/>
    <property type="match status" value="1"/>
</dbReference>
<evidence type="ECO:0000259" key="3">
    <source>
        <dbReference type="SMART" id="SM00829"/>
    </source>
</evidence>
<sequence length="360" mass="38865">MITTTGIVNVAPGCAEIKQIPVPGLETGFIRVKPTAWALNPDDVYHLDLEEEGEICSGLPVGSDYAGRVVEVGPGVARDFKIGDRVAGVISGQNILRTKDGAFADLIHVKGDIQMKIPENLSDVDAATQGIALITMGVGLYQTLKIPLPDARPEQPYYVFIYGGSTAMGTSAIQFAKLSGATVITTSSPSNVEYVKSFGADHVLDYKSTTLTDDILRLADGPVKFIFDTYPSKTSTALAASIMPKSAEARYVALVPGFEEDVQRLNPHVTARSILAYSAFGEPWVYEKKLFDSVPEDFEFQKDFVKMAESYFADGSVKPPKVYLNRGGSGLSGILRGLEEIREGRVSGGKLVYTREHEAA</sequence>
<dbReference type="SMART" id="SM00829">
    <property type="entry name" value="PKS_ER"/>
    <property type="match status" value="1"/>
</dbReference>
<evidence type="ECO:0000313" key="5">
    <source>
        <dbReference type="Proteomes" id="UP001152130"/>
    </source>
</evidence>
<evidence type="ECO:0000256" key="2">
    <source>
        <dbReference type="ARBA" id="ARBA00023002"/>
    </source>
</evidence>
<dbReference type="Proteomes" id="UP001152130">
    <property type="component" value="Unassembled WGS sequence"/>
</dbReference>
<accession>A0A9W8PRF7</accession>
<reference evidence="4" key="1">
    <citation type="submission" date="2022-10" db="EMBL/GenBank/DDBJ databases">
        <title>Fusarium specimens isolated from Avocado Roots.</title>
        <authorList>
            <person name="Stajich J."/>
            <person name="Roper C."/>
            <person name="Heimlech-Rivalta G."/>
        </authorList>
    </citation>
    <scope>NUCLEOTIDE SEQUENCE</scope>
    <source>
        <strain evidence="4">CF00143</strain>
    </source>
</reference>
<organism evidence="4 5">
    <name type="scientific">Fusarium irregulare</name>
    <dbReference type="NCBI Taxonomy" id="2494466"/>
    <lineage>
        <taxon>Eukaryota</taxon>
        <taxon>Fungi</taxon>
        <taxon>Dikarya</taxon>
        <taxon>Ascomycota</taxon>
        <taxon>Pezizomycotina</taxon>
        <taxon>Sordariomycetes</taxon>
        <taxon>Hypocreomycetidae</taxon>
        <taxon>Hypocreales</taxon>
        <taxon>Nectriaceae</taxon>
        <taxon>Fusarium</taxon>
        <taxon>Fusarium incarnatum-equiseti species complex</taxon>
    </lineage>
</organism>
<dbReference type="InterPro" id="IPR011032">
    <property type="entry name" value="GroES-like_sf"/>
</dbReference>
<dbReference type="OrthoDB" id="48317at2759"/>
<evidence type="ECO:0000313" key="4">
    <source>
        <dbReference type="EMBL" id="KAJ4015549.1"/>
    </source>
</evidence>
<evidence type="ECO:0000256" key="1">
    <source>
        <dbReference type="ARBA" id="ARBA00008072"/>
    </source>
</evidence>
<proteinExistence type="inferred from homology"/>
<protein>
    <recommendedName>
        <fullName evidence="3">Enoyl reductase (ER) domain-containing protein</fullName>
    </recommendedName>
</protein>
<keyword evidence="5" id="KW-1185">Reference proteome</keyword>
<dbReference type="SUPFAM" id="SSF51735">
    <property type="entry name" value="NAD(P)-binding Rossmann-fold domains"/>
    <property type="match status" value="1"/>
</dbReference>
<dbReference type="InterPro" id="IPR047122">
    <property type="entry name" value="Trans-enoyl_RdTase-like"/>
</dbReference>